<feature type="region of interest" description="Disordered" evidence="1">
    <location>
        <begin position="207"/>
        <end position="228"/>
    </location>
</feature>
<feature type="region of interest" description="Disordered" evidence="1">
    <location>
        <begin position="70"/>
        <end position="108"/>
    </location>
</feature>
<proteinExistence type="predicted"/>
<dbReference type="AlphaFoldDB" id="A0ABD2C7N6"/>
<evidence type="ECO:0000313" key="2">
    <source>
        <dbReference type="EMBL" id="KAL2741058.1"/>
    </source>
</evidence>
<organism evidence="2 3">
    <name type="scientific">Vespula squamosa</name>
    <name type="common">Southern yellow jacket</name>
    <name type="synonym">Wasp</name>
    <dbReference type="NCBI Taxonomy" id="30214"/>
    <lineage>
        <taxon>Eukaryota</taxon>
        <taxon>Metazoa</taxon>
        <taxon>Ecdysozoa</taxon>
        <taxon>Arthropoda</taxon>
        <taxon>Hexapoda</taxon>
        <taxon>Insecta</taxon>
        <taxon>Pterygota</taxon>
        <taxon>Neoptera</taxon>
        <taxon>Endopterygota</taxon>
        <taxon>Hymenoptera</taxon>
        <taxon>Apocrita</taxon>
        <taxon>Aculeata</taxon>
        <taxon>Vespoidea</taxon>
        <taxon>Vespidae</taxon>
        <taxon>Vespinae</taxon>
        <taxon>Vespula</taxon>
    </lineage>
</organism>
<name>A0ABD2C7N6_VESSQ</name>
<dbReference type="Proteomes" id="UP001607302">
    <property type="component" value="Unassembled WGS sequence"/>
</dbReference>
<keyword evidence="3" id="KW-1185">Reference proteome</keyword>
<feature type="region of interest" description="Disordered" evidence="1">
    <location>
        <begin position="34"/>
        <end position="53"/>
    </location>
</feature>
<evidence type="ECO:0000313" key="3">
    <source>
        <dbReference type="Proteomes" id="UP001607302"/>
    </source>
</evidence>
<accession>A0ABD2C7N6</accession>
<evidence type="ECO:0000256" key="1">
    <source>
        <dbReference type="SAM" id="MobiDB-lite"/>
    </source>
</evidence>
<gene>
    <name evidence="2" type="ORF">V1478_001199</name>
</gene>
<dbReference type="EMBL" id="JAUDFV010000020">
    <property type="protein sequence ID" value="KAL2741058.1"/>
    <property type="molecule type" value="Genomic_DNA"/>
</dbReference>
<sequence length="264" mass="29276">MTTGPRGTQGPVADLADPCCFCAGARRVGALGPGSKLRNMPTRRALAPGPFATAPPTLSRETRYYDLLVRSKKRNRGKRQGKSKSTHTPCCDPWRAEGASRRPPPSAATDCLRPSLLLILEHPPSSFLPRPPPFGLCFQLGIALGDLVLEDAAGVRRHVAPVVRPRAGSAGRRGRRGSAVGIILREKNFFSLCFRLFSFAKRKGRRKNEQEEEEEVEEEEEEEEEERGTYLKPLRINRAYGIQKILIELYPPKRGATVQPVARL</sequence>
<comment type="caution">
    <text evidence="2">The sequence shown here is derived from an EMBL/GenBank/DDBJ whole genome shotgun (WGS) entry which is preliminary data.</text>
</comment>
<protein>
    <submittedName>
        <fullName evidence="2">Uncharacterized protein</fullName>
    </submittedName>
</protein>
<feature type="compositionally biased region" description="Acidic residues" evidence="1">
    <location>
        <begin position="210"/>
        <end position="226"/>
    </location>
</feature>
<reference evidence="2 3" key="1">
    <citation type="journal article" date="2024" name="Ann. Entomol. Soc. Am.">
        <title>Genomic analyses of the southern and eastern yellowjacket wasps (Hymenoptera: Vespidae) reveal evolutionary signatures of social life.</title>
        <authorList>
            <person name="Catto M.A."/>
            <person name="Caine P.B."/>
            <person name="Orr S.E."/>
            <person name="Hunt B.G."/>
            <person name="Goodisman M.A.D."/>
        </authorList>
    </citation>
    <scope>NUCLEOTIDE SEQUENCE [LARGE SCALE GENOMIC DNA]</scope>
    <source>
        <strain evidence="2">233</strain>
        <tissue evidence="2">Head and thorax</tissue>
    </source>
</reference>
<feature type="compositionally biased region" description="Basic residues" evidence="1">
    <location>
        <begin position="70"/>
        <end position="85"/>
    </location>
</feature>